<sequence length="143" mass="15541">MIRFSFAGPGTIISRVPRPGCGTSPGPGNSLQWLARVKASTRLTFAKPLKELKSKSKSIDTVDRTAAGCIPHLYITRRRTGQDRTKMKLQRVKLTRILGHSNSQQQDGVLAEQVETTEGSCRSPVEISQACNPPLAPAISLCL</sequence>
<dbReference type="Proteomes" id="UP000826195">
    <property type="component" value="Unassembled WGS sequence"/>
</dbReference>
<proteinExistence type="predicted"/>
<evidence type="ECO:0000313" key="2">
    <source>
        <dbReference type="Proteomes" id="UP000826195"/>
    </source>
</evidence>
<evidence type="ECO:0000313" key="1">
    <source>
        <dbReference type="EMBL" id="KAH0569022.1"/>
    </source>
</evidence>
<protein>
    <submittedName>
        <fullName evidence="1">Uncharacterized protein</fullName>
    </submittedName>
</protein>
<gene>
    <name evidence="1" type="ORF">KQX54_021728</name>
</gene>
<organism evidence="1 2">
    <name type="scientific">Cotesia glomerata</name>
    <name type="common">Lepidopteran parasitic wasp</name>
    <name type="synonym">Apanteles glomeratus</name>
    <dbReference type="NCBI Taxonomy" id="32391"/>
    <lineage>
        <taxon>Eukaryota</taxon>
        <taxon>Metazoa</taxon>
        <taxon>Ecdysozoa</taxon>
        <taxon>Arthropoda</taxon>
        <taxon>Hexapoda</taxon>
        <taxon>Insecta</taxon>
        <taxon>Pterygota</taxon>
        <taxon>Neoptera</taxon>
        <taxon>Endopterygota</taxon>
        <taxon>Hymenoptera</taxon>
        <taxon>Apocrita</taxon>
        <taxon>Ichneumonoidea</taxon>
        <taxon>Braconidae</taxon>
        <taxon>Microgastrinae</taxon>
        <taxon>Cotesia</taxon>
    </lineage>
</organism>
<accession>A0AAV7JAD1</accession>
<reference evidence="1 2" key="1">
    <citation type="journal article" date="2021" name="J. Hered.">
        <title>A chromosome-level genome assembly of the parasitoid wasp, Cotesia glomerata (Hymenoptera: Braconidae).</title>
        <authorList>
            <person name="Pinto B.J."/>
            <person name="Weis J.J."/>
            <person name="Gamble T."/>
            <person name="Ode P.J."/>
            <person name="Paul R."/>
            <person name="Zaspel J.M."/>
        </authorList>
    </citation>
    <scope>NUCLEOTIDE SEQUENCE [LARGE SCALE GENOMIC DNA]</scope>
    <source>
        <strain evidence="1">CgM1</strain>
    </source>
</reference>
<dbReference type="AlphaFoldDB" id="A0AAV7JAD1"/>
<name>A0AAV7JAD1_COTGL</name>
<keyword evidence="2" id="KW-1185">Reference proteome</keyword>
<comment type="caution">
    <text evidence="1">The sequence shown here is derived from an EMBL/GenBank/DDBJ whole genome shotgun (WGS) entry which is preliminary data.</text>
</comment>
<dbReference type="EMBL" id="JAHXZJ010000001">
    <property type="protein sequence ID" value="KAH0569022.1"/>
    <property type="molecule type" value="Genomic_DNA"/>
</dbReference>